<gene>
    <name evidence="1" type="ORF">GCM10010994_05370</name>
</gene>
<dbReference type="AlphaFoldDB" id="A0A916TZT7"/>
<comment type="caution">
    <text evidence="1">The sequence shown here is derived from an EMBL/GenBank/DDBJ whole genome shotgun (WGS) entry which is preliminary data.</text>
</comment>
<evidence type="ECO:0008006" key="3">
    <source>
        <dbReference type="Google" id="ProtNLM"/>
    </source>
</evidence>
<dbReference type="EMBL" id="BMGG01000001">
    <property type="protein sequence ID" value="GGC49163.1"/>
    <property type="molecule type" value="Genomic_DNA"/>
</dbReference>
<protein>
    <recommendedName>
        <fullName evidence="3">MerR family transcriptional regulator</fullName>
    </recommendedName>
</protein>
<keyword evidence="2" id="KW-1185">Reference proteome</keyword>
<accession>A0A916TZT7</accession>
<evidence type="ECO:0000313" key="1">
    <source>
        <dbReference type="EMBL" id="GGC49163.1"/>
    </source>
</evidence>
<proteinExistence type="predicted"/>
<evidence type="ECO:0000313" key="2">
    <source>
        <dbReference type="Proteomes" id="UP000637002"/>
    </source>
</evidence>
<name>A0A916TZT7_9HYPH</name>
<reference evidence="1" key="2">
    <citation type="submission" date="2020-09" db="EMBL/GenBank/DDBJ databases">
        <authorList>
            <person name="Sun Q."/>
            <person name="Zhou Y."/>
        </authorList>
    </citation>
    <scope>NUCLEOTIDE SEQUENCE</scope>
    <source>
        <strain evidence="1">CGMCC 1.12919</strain>
    </source>
</reference>
<dbReference type="RefSeq" id="WP_188607557.1">
    <property type="nucleotide sequence ID" value="NZ_BMGG01000001.1"/>
</dbReference>
<organism evidence="1 2">
    <name type="scientific">Chelatococcus reniformis</name>
    <dbReference type="NCBI Taxonomy" id="1494448"/>
    <lineage>
        <taxon>Bacteria</taxon>
        <taxon>Pseudomonadati</taxon>
        <taxon>Pseudomonadota</taxon>
        <taxon>Alphaproteobacteria</taxon>
        <taxon>Hyphomicrobiales</taxon>
        <taxon>Chelatococcaceae</taxon>
        <taxon>Chelatococcus</taxon>
    </lineage>
</organism>
<reference evidence="1" key="1">
    <citation type="journal article" date="2014" name="Int. J. Syst. Evol. Microbiol.">
        <title>Complete genome sequence of Corynebacterium casei LMG S-19264T (=DSM 44701T), isolated from a smear-ripened cheese.</title>
        <authorList>
            <consortium name="US DOE Joint Genome Institute (JGI-PGF)"/>
            <person name="Walter F."/>
            <person name="Albersmeier A."/>
            <person name="Kalinowski J."/>
            <person name="Ruckert C."/>
        </authorList>
    </citation>
    <scope>NUCLEOTIDE SEQUENCE</scope>
    <source>
        <strain evidence="1">CGMCC 1.12919</strain>
    </source>
</reference>
<dbReference type="Gene3D" id="1.10.1660.10">
    <property type="match status" value="1"/>
</dbReference>
<sequence length="121" mass="12729">MSIDAKELCRQAGIEPQMLDVWVATGWVRPAGATGGPGYAGVDVARAQLIRDLTGPIGVNDDGIGVILDLVDQVHDLRRALRGVSAAIAVQHVSVRRSIRAEAERLARADAGEDGPADPAR</sequence>
<dbReference type="Proteomes" id="UP000637002">
    <property type="component" value="Unassembled WGS sequence"/>
</dbReference>